<comment type="caution">
    <text evidence="2">The sequence shown here is derived from an EMBL/GenBank/DDBJ whole genome shotgun (WGS) entry which is preliminary data.</text>
</comment>
<name>A0A6D2L9S6_9BRAS</name>
<dbReference type="AlphaFoldDB" id="A0A6D2L9S6"/>
<dbReference type="Pfam" id="PF00561">
    <property type="entry name" value="Abhydrolase_1"/>
    <property type="match status" value="1"/>
</dbReference>
<feature type="domain" description="AB hydrolase-1" evidence="1">
    <location>
        <begin position="170"/>
        <end position="272"/>
    </location>
</feature>
<dbReference type="Proteomes" id="UP000467841">
    <property type="component" value="Unassembled WGS sequence"/>
</dbReference>
<dbReference type="InterPro" id="IPR029058">
    <property type="entry name" value="AB_hydrolase_fold"/>
</dbReference>
<evidence type="ECO:0000259" key="1">
    <source>
        <dbReference type="Pfam" id="PF00561"/>
    </source>
</evidence>
<accession>A0A6D2L9S6</accession>
<keyword evidence="3" id="KW-1185">Reference proteome</keyword>
<sequence>MIDSSFPEKCKSVINGGPSWAVFCLLDLLDSFLCIVFRFLDEVMEEKLESCHCKDPQETTDFAGYEFLSDHRQFSETLYRRRNIFRQAGFLQLARKLPEITKKIGIVTFLRKFLVPEKLKKVPREVANRWSDCRCKTCVSCSNTDLLNVIVKQPSLSQALLMSNKPVENVIFIHGFLASSSFWTNTVFKYLPEKTNYRFFAVDLLGFGNSPKPRDSRYSLQEHVEMIEKSVILRNNLTSFHVVAHSMGCIIGVALAAKFSDSVKSVALVAPPYFADSKRGASCDALDVITEKKLWPPTSFFLAMMAWYEHICRGACFVVCKHHRTWEWIIKTVTWRRKLPTSIVDFTKHTHRSAWHSMHNVICGGAKFTDKHLETLINSGVQIYVVQGDKDDIVPIDCLWNMKANFGG</sequence>
<proteinExistence type="predicted"/>
<evidence type="ECO:0000313" key="3">
    <source>
        <dbReference type="Proteomes" id="UP000467841"/>
    </source>
</evidence>
<reference evidence="2" key="1">
    <citation type="submission" date="2020-01" db="EMBL/GenBank/DDBJ databases">
        <authorList>
            <person name="Mishra B."/>
        </authorList>
    </citation>
    <scope>NUCLEOTIDE SEQUENCE [LARGE SCALE GENOMIC DNA]</scope>
</reference>
<dbReference type="PANTHER" id="PTHR43689">
    <property type="entry name" value="HYDROLASE"/>
    <property type="match status" value="1"/>
</dbReference>
<dbReference type="EMBL" id="CACVBM020001873">
    <property type="protein sequence ID" value="CAA7061459.1"/>
    <property type="molecule type" value="Genomic_DNA"/>
</dbReference>
<dbReference type="Gene3D" id="3.40.50.1820">
    <property type="entry name" value="alpha/beta hydrolase"/>
    <property type="match status" value="1"/>
</dbReference>
<dbReference type="PANTHER" id="PTHR43689:SF35">
    <property type="entry name" value="LYSOPHOSPHOLIPASE BODYGUARD 5-RELATED"/>
    <property type="match status" value="1"/>
</dbReference>
<evidence type="ECO:0000313" key="2">
    <source>
        <dbReference type="EMBL" id="CAA7061459.1"/>
    </source>
</evidence>
<dbReference type="OrthoDB" id="284184at2759"/>
<dbReference type="SUPFAM" id="SSF53474">
    <property type="entry name" value="alpha/beta-Hydrolases"/>
    <property type="match status" value="1"/>
</dbReference>
<organism evidence="2 3">
    <name type="scientific">Microthlaspi erraticum</name>
    <dbReference type="NCBI Taxonomy" id="1685480"/>
    <lineage>
        <taxon>Eukaryota</taxon>
        <taxon>Viridiplantae</taxon>
        <taxon>Streptophyta</taxon>
        <taxon>Embryophyta</taxon>
        <taxon>Tracheophyta</taxon>
        <taxon>Spermatophyta</taxon>
        <taxon>Magnoliopsida</taxon>
        <taxon>eudicotyledons</taxon>
        <taxon>Gunneridae</taxon>
        <taxon>Pentapetalae</taxon>
        <taxon>rosids</taxon>
        <taxon>malvids</taxon>
        <taxon>Brassicales</taxon>
        <taxon>Brassicaceae</taxon>
        <taxon>Coluteocarpeae</taxon>
        <taxon>Microthlaspi</taxon>
    </lineage>
</organism>
<gene>
    <name evidence="2" type="ORF">MERR_LOCUS48695</name>
</gene>
<protein>
    <recommendedName>
        <fullName evidence="1">AB hydrolase-1 domain-containing protein</fullName>
    </recommendedName>
</protein>
<dbReference type="InterPro" id="IPR000073">
    <property type="entry name" value="AB_hydrolase_1"/>
</dbReference>